<keyword evidence="10" id="KW-0573">Peptidoglycan synthesis</keyword>
<dbReference type="Proteomes" id="UP000177894">
    <property type="component" value="Chromosome"/>
</dbReference>
<dbReference type="AlphaFoldDB" id="A0AAC9WG95"/>
<feature type="active site" description="Acyl-ester intermediate" evidence="13">
    <location>
        <position position="63"/>
    </location>
</feature>
<proteinExistence type="inferred from homology"/>
<accession>A0AAC9WG95</accession>
<organism evidence="19 21">
    <name type="scientific">Clostridium formicaceticum</name>
    <dbReference type="NCBI Taxonomy" id="1497"/>
    <lineage>
        <taxon>Bacteria</taxon>
        <taxon>Bacillati</taxon>
        <taxon>Bacillota</taxon>
        <taxon>Clostridia</taxon>
        <taxon>Eubacteriales</taxon>
        <taxon>Clostridiaceae</taxon>
        <taxon>Clostridium</taxon>
    </lineage>
</organism>
<keyword evidence="20" id="KW-1185">Reference proteome</keyword>
<dbReference type="PRINTS" id="PR00725">
    <property type="entry name" value="DADACBPTASE1"/>
</dbReference>
<sequence>MKRIFVKTIFVLFVITMIFSSYITVAAETQPFDINAKAAILMDASTGTILYEKNIHEALPPASVTKIMTMLLTMEAIEANKITLADKVVVSERASSMGGTQLYLEPGEVKTVEDLIKGMAIRSANDACVAIGEHLAGSEEGFVEQMNARAKELGMKNTHFVNTNGLPAEGHVTSAYDIALMSRELLKHKEIHKWLTTWMDTVDVGIKNVSTQELVNTNKLIRTYKGANGIKTGSTSEAKYCLSASATRGNTTYIAVILTAPTSPIRFSEAAKLLDYGFANYNTVKVVEKGGALGTVAVEKGKNTQANLVAKDDLSILVKKGEESKVKKEMIIPQSVKAPIMQGEKIGEVIVTLEGKEVGKVDIIGEETIESASIIDILTRMFQRMVGH</sequence>
<evidence type="ECO:0000256" key="10">
    <source>
        <dbReference type="ARBA" id="ARBA00022984"/>
    </source>
</evidence>
<evidence type="ECO:0000256" key="13">
    <source>
        <dbReference type="PIRSR" id="PIRSR618044-1"/>
    </source>
</evidence>
<dbReference type="GO" id="GO:0008360">
    <property type="term" value="P:regulation of cell shape"/>
    <property type="evidence" value="ECO:0007669"/>
    <property type="project" value="UniProtKB-KW"/>
</dbReference>
<evidence type="ECO:0000256" key="4">
    <source>
        <dbReference type="ARBA" id="ARBA00012448"/>
    </source>
</evidence>
<dbReference type="Pfam" id="PF00768">
    <property type="entry name" value="Peptidase_S11"/>
    <property type="match status" value="1"/>
</dbReference>
<keyword evidence="7 16" id="KW-0732">Signal</keyword>
<evidence type="ECO:0000256" key="9">
    <source>
        <dbReference type="ARBA" id="ARBA00022960"/>
    </source>
</evidence>
<evidence type="ECO:0000313" key="18">
    <source>
        <dbReference type="EMBL" id="AOY77092.1"/>
    </source>
</evidence>
<keyword evidence="9" id="KW-0133">Cell shape</keyword>
<dbReference type="SUPFAM" id="SSF56601">
    <property type="entry name" value="beta-lactamase/transpeptidase-like"/>
    <property type="match status" value="1"/>
</dbReference>
<dbReference type="EC" id="3.4.16.4" evidence="4"/>
<comment type="function">
    <text evidence="1">Removes C-terminal D-alanyl residues from sugar-peptide cell wall precursors.</text>
</comment>
<keyword evidence="5 19" id="KW-0121">Carboxypeptidase</keyword>
<evidence type="ECO:0000313" key="20">
    <source>
        <dbReference type="Proteomes" id="UP000177894"/>
    </source>
</evidence>
<dbReference type="Gene3D" id="2.60.410.10">
    <property type="entry name" value="D-Ala-D-Ala carboxypeptidase, C-terminal domain"/>
    <property type="match status" value="1"/>
</dbReference>
<dbReference type="Proteomes" id="UP000192478">
    <property type="component" value="Chromosome"/>
</dbReference>
<evidence type="ECO:0000256" key="11">
    <source>
        <dbReference type="ARBA" id="ARBA00023316"/>
    </source>
</evidence>
<dbReference type="GO" id="GO:0009252">
    <property type="term" value="P:peptidoglycan biosynthetic process"/>
    <property type="evidence" value="ECO:0007669"/>
    <property type="project" value="UniProtKB-KW"/>
</dbReference>
<feature type="domain" description="Peptidase S11 D-Ala-D-Ala carboxypeptidase A C-terminal" evidence="17">
    <location>
        <begin position="281"/>
        <end position="371"/>
    </location>
</feature>
<evidence type="ECO:0000256" key="1">
    <source>
        <dbReference type="ARBA" id="ARBA00003217"/>
    </source>
</evidence>
<dbReference type="InterPro" id="IPR037167">
    <property type="entry name" value="Peptidase_S11_C_sf"/>
</dbReference>
<comment type="similarity">
    <text evidence="3 15">Belongs to the peptidase S11 family.</text>
</comment>
<evidence type="ECO:0000256" key="7">
    <source>
        <dbReference type="ARBA" id="ARBA00022729"/>
    </source>
</evidence>
<keyword evidence="6" id="KW-0645">Protease</keyword>
<feature type="signal peptide" evidence="16">
    <location>
        <begin position="1"/>
        <end position="26"/>
    </location>
</feature>
<dbReference type="PANTHER" id="PTHR21581">
    <property type="entry name" value="D-ALANYL-D-ALANINE CARBOXYPEPTIDASE"/>
    <property type="match status" value="1"/>
</dbReference>
<dbReference type="GO" id="GO:0009002">
    <property type="term" value="F:serine-type D-Ala-D-Ala carboxypeptidase activity"/>
    <property type="evidence" value="ECO:0007669"/>
    <property type="project" value="UniProtKB-EC"/>
</dbReference>
<evidence type="ECO:0000256" key="14">
    <source>
        <dbReference type="PIRSR" id="PIRSR618044-2"/>
    </source>
</evidence>
<name>A0AAC9WG95_9CLOT</name>
<evidence type="ECO:0000256" key="15">
    <source>
        <dbReference type="RuleBase" id="RU004016"/>
    </source>
</evidence>
<evidence type="ECO:0000256" key="5">
    <source>
        <dbReference type="ARBA" id="ARBA00022645"/>
    </source>
</evidence>
<keyword evidence="8 19" id="KW-0378">Hydrolase</keyword>
<comment type="pathway">
    <text evidence="2">Cell wall biogenesis; peptidoglycan biosynthesis.</text>
</comment>
<dbReference type="SUPFAM" id="SSF69189">
    <property type="entry name" value="Penicillin-binding protein associated domain"/>
    <property type="match status" value="1"/>
</dbReference>
<protein>
    <recommendedName>
        <fullName evidence="4">serine-type D-Ala-D-Ala carboxypeptidase</fullName>
        <ecNumber evidence="4">3.4.16.4</ecNumber>
    </recommendedName>
</protein>
<comment type="catalytic activity">
    <reaction evidence="12">
        <text>Preferential cleavage: (Ac)2-L-Lys-D-Ala-|-D-Ala. Also transpeptidation of peptidyl-alanyl moieties that are N-acyl substituents of D-alanine.</text>
        <dbReference type="EC" id="3.4.16.4"/>
    </reaction>
</comment>
<evidence type="ECO:0000256" key="8">
    <source>
        <dbReference type="ARBA" id="ARBA00022801"/>
    </source>
</evidence>
<evidence type="ECO:0000256" key="12">
    <source>
        <dbReference type="ARBA" id="ARBA00034000"/>
    </source>
</evidence>
<keyword evidence="11" id="KW-0961">Cell wall biogenesis/degradation</keyword>
<dbReference type="InterPro" id="IPR012338">
    <property type="entry name" value="Beta-lactam/transpept-like"/>
</dbReference>
<dbReference type="EMBL" id="CP020559">
    <property type="protein sequence ID" value="ARE87601.1"/>
    <property type="molecule type" value="Genomic_DNA"/>
</dbReference>
<dbReference type="Gene3D" id="3.40.710.10">
    <property type="entry name" value="DD-peptidase/beta-lactamase superfamily"/>
    <property type="match status" value="1"/>
</dbReference>
<dbReference type="InterPro" id="IPR012907">
    <property type="entry name" value="Peptidase_S11_C"/>
</dbReference>
<evidence type="ECO:0000259" key="17">
    <source>
        <dbReference type="SMART" id="SM00936"/>
    </source>
</evidence>
<evidence type="ECO:0000313" key="19">
    <source>
        <dbReference type="EMBL" id="ARE87601.1"/>
    </source>
</evidence>
<dbReference type="RefSeq" id="WP_070969858.1">
    <property type="nucleotide sequence ID" value="NZ_CP017603.1"/>
</dbReference>
<dbReference type="PANTHER" id="PTHR21581:SF6">
    <property type="entry name" value="TRAFFICKING PROTEIN PARTICLE COMPLEX SUBUNIT 12"/>
    <property type="match status" value="1"/>
</dbReference>
<evidence type="ECO:0000256" key="2">
    <source>
        <dbReference type="ARBA" id="ARBA00004752"/>
    </source>
</evidence>
<reference evidence="19 21" key="2">
    <citation type="submission" date="2017-03" db="EMBL/GenBank/DDBJ databases">
        <title>Complete sequence of Clostridium formicaceticum DSM 92.</title>
        <authorList>
            <person name="Poehlein A."/>
            <person name="Karl M."/>
            <person name="Bengelsdorf F.R."/>
            <person name="Duerre P."/>
            <person name="Daniel R."/>
        </authorList>
    </citation>
    <scope>NUCLEOTIDE SEQUENCE [LARGE SCALE GENOMIC DNA]</scope>
    <source>
        <strain evidence="19 21">DSM 92</strain>
    </source>
</reference>
<reference evidence="18 20" key="1">
    <citation type="submission" date="2016-10" db="EMBL/GenBank/DDBJ databases">
        <title>Complete Genome Sequence of Acetogen Clostridium formicoaceticum ATCC 27076.</title>
        <authorList>
            <person name="Bao T."/>
            <person name="Cheng C."/>
            <person name="Zhao J."/>
            <person name="Yang S.-T."/>
            <person name="Wang J."/>
            <person name="Wang M."/>
        </authorList>
    </citation>
    <scope>NUCLEOTIDE SEQUENCE [LARGE SCALE GENOMIC DNA]</scope>
    <source>
        <strain evidence="18 20">ATCC 27076</strain>
    </source>
</reference>
<feature type="chain" id="PRO_5041953098" description="serine-type D-Ala-D-Ala carboxypeptidase" evidence="16">
    <location>
        <begin position="27"/>
        <end position="388"/>
    </location>
</feature>
<feature type="active site" description="Proton acceptor" evidence="13">
    <location>
        <position position="66"/>
    </location>
</feature>
<dbReference type="KEGG" id="cfm:BJL90_15290"/>
<evidence type="ECO:0000313" key="21">
    <source>
        <dbReference type="Proteomes" id="UP000192478"/>
    </source>
</evidence>
<dbReference type="InterPro" id="IPR015956">
    <property type="entry name" value="Peniciliin-bd_prot_C_sf"/>
</dbReference>
<feature type="binding site" evidence="14">
    <location>
        <position position="231"/>
    </location>
    <ligand>
        <name>substrate</name>
    </ligand>
</feature>
<evidence type="ECO:0000256" key="6">
    <source>
        <dbReference type="ARBA" id="ARBA00022670"/>
    </source>
</evidence>
<evidence type="ECO:0000256" key="16">
    <source>
        <dbReference type="SAM" id="SignalP"/>
    </source>
</evidence>
<dbReference type="GO" id="GO:0071555">
    <property type="term" value="P:cell wall organization"/>
    <property type="evidence" value="ECO:0007669"/>
    <property type="project" value="UniProtKB-KW"/>
</dbReference>
<evidence type="ECO:0000256" key="3">
    <source>
        <dbReference type="ARBA" id="ARBA00007164"/>
    </source>
</evidence>
<dbReference type="EMBL" id="CP017603">
    <property type="protein sequence ID" value="AOY77092.1"/>
    <property type="molecule type" value="Genomic_DNA"/>
</dbReference>
<dbReference type="InterPro" id="IPR001967">
    <property type="entry name" value="Peptidase_S11_N"/>
</dbReference>
<gene>
    <name evidence="19" type="primary">dacF_2</name>
    <name evidence="18" type="ORF">BJL90_15290</name>
    <name evidence="19" type="ORF">CLFO_20010</name>
</gene>
<dbReference type="SMART" id="SM00936">
    <property type="entry name" value="PBP5_C"/>
    <property type="match status" value="1"/>
</dbReference>
<dbReference type="Pfam" id="PF07943">
    <property type="entry name" value="PBP5_C"/>
    <property type="match status" value="1"/>
</dbReference>
<feature type="active site" evidence="13">
    <location>
        <position position="123"/>
    </location>
</feature>
<dbReference type="GO" id="GO:0006508">
    <property type="term" value="P:proteolysis"/>
    <property type="evidence" value="ECO:0007669"/>
    <property type="project" value="UniProtKB-KW"/>
</dbReference>
<dbReference type="InterPro" id="IPR018044">
    <property type="entry name" value="Peptidase_S11"/>
</dbReference>